<dbReference type="AlphaFoldDB" id="N1V2M7"/>
<reference evidence="1 2" key="1">
    <citation type="journal article" date="2013" name="Genome Announc.">
        <title>Draft Genome Sequence of Arthrobacter crystallopoietes Strain BAB-32, Revealing Genes for Bioremediation.</title>
        <authorList>
            <person name="Joshi M.N."/>
            <person name="Pandit A.S."/>
            <person name="Sharma A."/>
            <person name="Pandya R.V."/>
            <person name="Desai S.M."/>
            <person name="Saxena A.K."/>
            <person name="Bagatharia S.B."/>
        </authorList>
    </citation>
    <scope>NUCLEOTIDE SEQUENCE [LARGE SCALE GENOMIC DNA]</scope>
    <source>
        <strain evidence="1 2">BAB-32</strain>
    </source>
</reference>
<evidence type="ECO:0000313" key="1">
    <source>
        <dbReference type="EMBL" id="EMY34292.1"/>
    </source>
</evidence>
<dbReference type="EMBL" id="ANPE02000122">
    <property type="protein sequence ID" value="EMY34292.1"/>
    <property type="molecule type" value="Genomic_DNA"/>
</dbReference>
<dbReference type="Proteomes" id="UP000010729">
    <property type="component" value="Unassembled WGS sequence"/>
</dbReference>
<protein>
    <recommendedName>
        <fullName evidence="3">Alternate-type signal peptide domain-containing protein</fullName>
    </recommendedName>
</protein>
<evidence type="ECO:0008006" key="3">
    <source>
        <dbReference type="Google" id="ProtNLM"/>
    </source>
</evidence>
<proteinExistence type="predicted"/>
<sequence length="182" mass="18327">MNKLTKGALAATAAGALLLGGVGTFALWEDNQSIAAESISTGQLDMSVGSGTWVDVSTGSTILSIDGFNVVPGDTLTHTVPVSITAEGDNLAGELAVTQASIENALGADWAPYVTVTTETVLPAGSAITPDPINPDLLAFASEGTHTLDVVITVTFSSDAPDQVGQNTSLNLSALALSLTQA</sequence>
<gene>
    <name evidence="1" type="ORF">D477_010331</name>
</gene>
<evidence type="ECO:0000313" key="2">
    <source>
        <dbReference type="Proteomes" id="UP000010729"/>
    </source>
</evidence>
<comment type="caution">
    <text evidence="1">The sequence shown here is derived from an EMBL/GenBank/DDBJ whole genome shotgun (WGS) entry which is preliminary data.</text>
</comment>
<accession>N1V2M7</accession>
<dbReference type="RefSeq" id="WP_005268903.1">
    <property type="nucleotide sequence ID" value="NZ_ANPE02000122.1"/>
</dbReference>
<dbReference type="OrthoDB" id="4466954at2"/>
<dbReference type="NCBIfam" id="TIGR04089">
    <property type="entry name" value="exp_by_SipW_III"/>
    <property type="match status" value="1"/>
</dbReference>
<dbReference type="InterPro" id="IPR024006">
    <property type="entry name" value="Alt_signal_exp_actinobact"/>
</dbReference>
<name>N1V2M7_9MICC</name>
<organism evidence="1 2">
    <name type="scientific">Arthrobacter crystallopoietes BAB-32</name>
    <dbReference type="NCBI Taxonomy" id="1246476"/>
    <lineage>
        <taxon>Bacteria</taxon>
        <taxon>Bacillati</taxon>
        <taxon>Actinomycetota</taxon>
        <taxon>Actinomycetes</taxon>
        <taxon>Micrococcales</taxon>
        <taxon>Micrococcaceae</taxon>
        <taxon>Crystallibacter</taxon>
    </lineage>
</organism>
<keyword evidence="2" id="KW-1185">Reference proteome</keyword>